<name>J3N782_ORYBR</name>
<reference evidence="1" key="2">
    <citation type="submission" date="2013-04" db="UniProtKB">
        <authorList>
            <consortium name="EnsemblPlants"/>
        </authorList>
    </citation>
    <scope>IDENTIFICATION</scope>
</reference>
<dbReference type="EnsemblPlants" id="OB11G16680.1">
    <property type="protein sequence ID" value="OB11G16680.1"/>
    <property type="gene ID" value="OB11G16680"/>
</dbReference>
<evidence type="ECO:0000313" key="2">
    <source>
        <dbReference type="Proteomes" id="UP000006038"/>
    </source>
</evidence>
<reference evidence="1" key="1">
    <citation type="journal article" date="2013" name="Nat. Commun.">
        <title>Whole-genome sequencing of Oryza brachyantha reveals mechanisms underlying Oryza genome evolution.</title>
        <authorList>
            <person name="Chen J."/>
            <person name="Huang Q."/>
            <person name="Gao D."/>
            <person name="Wang J."/>
            <person name="Lang Y."/>
            <person name="Liu T."/>
            <person name="Li B."/>
            <person name="Bai Z."/>
            <person name="Luis Goicoechea J."/>
            <person name="Liang C."/>
            <person name="Chen C."/>
            <person name="Zhang W."/>
            <person name="Sun S."/>
            <person name="Liao Y."/>
            <person name="Zhang X."/>
            <person name="Yang L."/>
            <person name="Song C."/>
            <person name="Wang M."/>
            <person name="Shi J."/>
            <person name="Liu G."/>
            <person name="Liu J."/>
            <person name="Zhou H."/>
            <person name="Zhou W."/>
            <person name="Yu Q."/>
            <person name="An N."/>
            <person name="Chen Y."/>
            <person name="Cai Q."/>
            <person name="Wang B."/>
            <person name="Liu B."/>
            <person name="Min J."/>
            <person name="Huang Y."/>
            <person name="Wu H."/>
            <person name="Li Z."/>
            <person name="Zhang Y."/>
            <person name="Yin Y."/>
            <person name="Song W."/>
            <person name="Jiang J."/>
            <person name="Jackson S.A."/>
            <person name="Wing R.A."/>
            <person name="Wang J."/>
            <person name="Chen M."/>
        </authorList>
    </citation>
    <scope>NUCLEOTIDE SEQUENCE [LARGE SCALE GENOMIC DNA]</scope>
    <source>
        <strain evidence="1">cv. IRGC 101232</strain>
    </source>
</reference>
<evidence type="ECO:0000313" key="1">
    <source>
        <dbReference type="EnsemblPlants" id="OB11G16680.1"/>
    </source>
</evidence>
<keyword evidence="2" id="KW-1185">Reference proteome</keyword>
<dbReference type="AlphaFoldDB" id="J3N782"/>
<dbReference type="Proteomes" id="UP000006038">
    <property type="component" value="Chromosome 11"/>
</dbReference>
<dbReference type="HOGENOM" id="CLU_2363066_0_0_1"/>
<proteinExistence type="predicted"/>
<accession>J3N782</accession>
<dbReference type="Gramene" id="OB11G16680.1">
    <property type="protein sequence ID" value="OB11G16680.1"/>
    <property type="gene ID" value="OB11G16680"/>
</dbReference>
<sequence length="96" mass="10479">MATPIRFHGPCCKTGNGGGAICVLSCRIEATLLCYPPLLLRGRQMCPNRCEGIAMRDVRLRYRPPEGEEKQPAESVCRNAQGVAFGENDPPSCLTE</sequence>
<organism evidence="1">
    <name type="scientific">Oryza brachyantha</name>
    <name type="common">malo sina</name>
    <dbReference type="NCBI Taxonomy" id="4533"/>
    <lineage>
        <taxon>Eukaryota</taxon>
        <taxon>Viridiplantae</taxon>
        <taxon>Streptophyta</taxon>
        <taxon>Embryophyta</taxon>
        <taxon>Tracheophyta</taxon>
        <taxon>Spermatophyta</taxon>
        <taxon>Magnoliopsida</taxon>
        <taxon>Liliopsida</taxon>
        <taxon>Poales</taxon>
        <taxon>Poaceae</taxon>
        <taxon>BOP clade</taxon>
        <taxon>Oryzoideae</taxon>
        <taxon>Oryzeae</taxon>
        <taxon>Oryzinae</taxon>
        <taxon>Oryza</taxon>
    </lineage>
</organism>
<protein>
    <submittedName>
        <fullName evidence="1">Uncharacterized protein</fullName>
    </submittedName>
</protein>